<accession>A0A517RFN7</accession>
<reference evidence="1 2" key="1">
    <citation type="submission" date="2019-02" db="EMBL/GenBank/DDBJ databases">
        <title>Deep-cultivation of Planctomycetes and their phenomic and genomic characterization uncovers novel biology.</title>
        <authorList>
            <person name="Wiegand S."/>
            <person name="Jogler M."/>
            <person name="Boedeker C."/>
            <person name="Pinto D."/>
            <person name="Vollmers J."/>
            <person name="Rivas-Marin E."/>
            <person name="Kohn T."/>
            <person name="Peeters S.H."/>
            <person name="Heuer A."/>
            <person name="Rast P."/>
            <person name="Oberbeckmann S."/>
            <person name="Bunk B."/>
            <person name="Jeske O."/>
            <person name="Meyerdierks A."/>
            <person name="Storesund J.E."/>
            <person name="Kallscheuer N."/>
            <person name="Luecker S."/>
            <person name="Lage O.M."/>
            <person name="Pohl T."/>
            <person name="Merkel B.J."/>
            <person name="Hornburger P."/>
            <person name="Mueller R.-W."/>
            <person name="Bruemmer F."/>
            <person name="Labrenz M."/>
            <person name="Spormann A.M."/>
            <person name="Op den Camp H."/>
            <person name="Overmann J."/>
            <person name="Amann R."/>
            <person name="Jetten M.S.M."/>
            <person name="Mascher T."/>
            <person name="Medema M.H."/>
            <person name="Devos D.P."/>
            <person name="Kaster A.-K."/>
            <person name="Ovreas L."/>
            <person name="Rohde M."/>
            <person name="Galperin M.Y."/>
            <person name="Jogler C."/>
        </authorList>
    </citation>
    <scope>NUCLEOTIDE SEQUENCE [LARGE SCALE GENOMIC DNA]</scope>
    <source>
        <strain evidence="1 2">Pan241w</strain>
    </source>
</reference>
<dbReference type="Proteomes" id="UP000317171">
    <property type="component" value="Chromosome"/>
</dbReference>
<sequence length="191" mass="22370">MATDDKAIYHFITKTNELENSNYWKYLQNTNLSVNIQWRSGIASSQRIGPGEEETKAFILTLRLFCQDNDLISLRNMKKKIDSLTIDQQLKNEFLDIRDGLNDFLDNFNLIPIITIDEHTPSNREIFNAFMYGKYAHITQHETIESWEKLVSYNGMRAKFDQILREYVAALIALRDVCKKILVDLDEKKVE</sequence>
<evidence type="ECO:0000313" key="1">
    <source>
        <dbReference type="EMBL" id="QDT42696.1"/>
    </source>
</evidence>
<protein>
    <submittedName>
        <fullName evidence="1">Uncharacterized protein</fullName>
    </submittedName>
</protein>
<dbReference type="OrthoDB" id="7062697at2"/>
<keyword evidence="2" id="KW-1185">Reference proteome</keyword>
<name>A0A517RFN7_9PLAN</name>
<proteinExistence type="predicted"/>
<dbReference type="EMBL" id="CP036269">
    <property type="protein sequence ID" value="QDT42696.1"/>
    <property type="molecule type" value="Genomic_DNA"/>
</dbReference>
<evidence type="ECO:0000313" key="2">
    <source>
        <dbReference type="Proteomes" id="UP000317171"/>
    </source>
</evidence>
<dbReference type="KEGG" id="gaz:Pan241w_27840"/>
<dbReference type="AlphaFoldDB" id="A0A517RFN7"/>
<dbReference type="RefSeq" id="WP_145216353.1">
    <property type="nucleotide sequence ID" value="NZ_CP036269.1"/>
</dbReference>
<gene>
    <name evidence="1" type="ORF">Pan241w_27840</name>
</gene>
<organism evidence="1 2">
    <name type="scientific">Gimesia alba</name>
    <dbReference type="NCBI Taxonomy" id="2527973"/>
    <lineage>
        <taxon>Bacteria</taxon>
        <taxon>Pseudomonadati</taxon>
        <taxon>Planctomycetota</taxon>
        <taxon>Planctomycetia</taxon>
        <taxon>Planctomycetales</taxon>
        <taxon>Planctomycetaceae</taxon>
        <taxon>Gimesia</taxon>
    </lineage>
</organism>